<evidence type="ECO:0000256" key="1">
    <source>
        <dbReference type="SAM" id="MobiDB-lite"/>
    </source>
</evidence>
<sequence length="219" mass="21918">MACRGPQRASVHVQRAGCPVDVATGNQEIVGRTPGQGPRTQGSEAGSHPPRDGWAAAAQEPSVPHRPGWSWGAPCCPGLALQCGSSGGSPEAQAAGLRVWAQGVHRALRLRRGVAGVPAVEPGVTRGPTDGQSGGPGGRAILAYQRLDGASENKDPEQGLAASEAAFIVLGAASPGSVLDPARDLGGGSSALAWQPEGGQAEVAVGRAPRGSVGESAPW</sequence>
<accession>A0ABN8YBA7</accession>
<organism evidence="2 3">
    <name type="scientific">Rangifer tarandus platyrhynchus</name>
    <name type="common">Svalbard reindeer</name>
    <dbReference type="NCBI Taxonomy" id="3082113"/>
    <lineage>
        <taxon>Eukaryota</taxon>
        <taxon>Metazoa</taxon>
        <taxon>Chordata</taxon>
        <taxon>Craniata</taxon>
        <taxon>Vertebrata</taxon>
        <taxon>Euteleostomi</taxon>
        <taxon>Mammalia</taxon>
        <taxon>Eutheria</taxon>
        <taxon>Laurasiatheria</taxon>
        <taxon>Artiodactyla</taxon>
        <taxon>Ruminantia</taxon>
        <taxon>Pecora</taxon>
        <taxon>Cervidae</taxon>
        <taxon>Odocoileinae</taxon>
        <taxon>Rangifer</taxon>
    </lineage>
</organism>
<feature type="region of interest" description="Disordered" evidence="1">
    <location>
        <begin position="181"/>
        <end position="219"/>
    </location>
</feature>
<dbReference type="Proteomes" id="UP001176941">
    <property type="component" value="Chromosome 16"/>
</dbReference>
<keyword evidence="3" id="KW-1185">Reference proteome</keyword>
<evidence type="ECO:0000313" key="3">
    <source>
        <dbReference type="Proteomes" id="UP001176941"/>
    </source>
</evidence>
<evidence type="ECO:0000313" key="2">
    <source>
        <dbReference type="EMBL" id="CAI9158285.1"/>
    </source>
</evidence>
<protein>
    <submittedName>
        <fullName evidence="2">Uncharacterized protein</fullName>
    </submittedName>
</protein>
<name>A0ABN8YBA7_RANTA</name>
<gene>
    <name evidence="2" type="ORF">MRATA1EN1_LOCUS7247</name>
</gene>
<proteinExistence type="predicted"/>
<dbReference type="EMBL" id="OX459952">
    <property type="protein sequence ID" value="CAI9158285.1"/>
    <property type="molecule type" value="Genomic_DNA"/>
</dbReference>
<feature type="region of interest" description="Disordered" evidence="1">
    <location>
        <begin position="24"/>
        <end position="66"/>
    </location>
</feature>
<reference evidence="2" key="1">
    <citation type="submission" date="2023-04" db="EMBL/GenBank/DDBJ databases">
        <authorList>
            <consortium name="ELIXIR-Norway"/>
        </authorList>
    </citation>
    <scope>NUCLEOTIDE SEQUENCE [LARGE SCALE GENOMIC DNA]</scope>
</reference>